<dbReference type="Proteomes" id="UP000578819">
    <property type="component" value="Unassembled WGS sequence"/>
</dbReference>
<proteinExistence type="predicted"/>
<feature type="domain" description="DUF397" evidence="1">
    <location>
        <begin position="6"/>
        <end position="60"/>
    </location>
</feature>
<sequence>MDLNDAKWHKSSRSNGNQGACVEVADNLTGIVLVRDTKDRDGGTLTFTPTAWQAFIDLAKQH</sequence>
<name>A0A7W7SPY7_9ACTN</name>
<evidence type="ECO:0000259" key="1">
    <source>
        <dbReference type="Pfam" id="PF04149"/>
    </source>
</evidence>
<gene>
    <name evidence="2" type="ORF">FHR38_002540</name>
</gene>
<reference evidence="2 3" key="1">
    <citation type="submission" date="2020-08" db="EMBL/GenBank/DDBJ databases">
        <title>Sequencing the genomes of 1000 actinobacteria strains.</title>
        <authorList>
            <person name="Klenk H.-P."/>
        </authorList>
    </citation>
    <scope>NUCLEOTIDE SEQUENCE [LARGE SCALE GENOMIC DNA]</scope>
    <source>
        <strain evidence="2 3">DSM 45886</strain>
    </source>
</reference>
<comment type="caution">
    <text evidence="2">The sequence shown here is derived from an EMBL/GenBank/DDBJ whole genome shotgun (WGS) entry which is preliminary data.</text>
</comment>
<protein>
    <recommendedName>
        <fullName evidence="1">DUF397 domain-containing protein</fullName>
    </recommendedName>
</protein>
<dbReference type="InterPro" id="IPR007278">
    <property type="entry name" value="DUF397"/>
</dbReference>
<dbReference type="Pfam" id="PF04149">
    <property type="entry name" value="DUF397"/>
    <property type="match status" value="1"/>
</dbReference>
<accession>A0A7W7SPY7</accession>
<organism evidence="2 3">
    <name type="scientific">Micromonospora polyrhachis</name>
    <dbReference type="NCBI Taxonomy" id="1282883"/>
    <lineage>
        <taxon>Bacteria</taxon>
        <taxon>Bacillati</taxon>
        <taxon>Actinomycetota</taxon>
        <taxon>Actinomycetes</taxon>
        <taxon>Micromonosporales</taxon>
        <taxon>Micromonosporaceae</taxon>
        <taxon>Micromonospora</taxon>
    </lineage>
</organism>
<evidence type="ECO:0000313" key="2">
    <source>
        <dbReference type="EMBL" id="MBB4958807.1"/>
    </source>
</evidence>
<dbReference type="AlphaFoldDB" id="A0A7W7SPY7"/>
<evidence type="ECO:0000313" key="3">
    <source>
        <dbReference type="Proteomes" id="UP000578819"/>
    </source>
</evidence>
<dbReference type="EMBL" id="JACHJW010000001">
    <property type="protein sequence ID" value="MBB4958807.1"/>
    <property type="molecule type" value="Genomic_DNA"/>
</dbReference>
<keyword evidence="3" id="KW-1185">Reference proteome</keyword>